<sequence length="124" mass="13775">MVYLLFFLLKDGPWLMRQILDRPAAVEFRQTASVCQICRRRQSDGKRHRRRGVSAGFAGRIAFWVVGINGSILWGALIAFLSLIPAVGSAIVWVPAAIYLFATHQLWQGLFIVGFFVLVVGLGG</sequence>
<evidence type="ECO:0000256" key="1">
    <source>
        <dbReference type="ARBA" id="ARBA00004141"/>
    </source>
</evidence>
<evidence type="ECO:0000256" key="2">
    <source>
        <dbReference type="ARBA" id="ARBA00009773"/>
    </source>
</evidence>
<organism evidence="7 8">
    <name type="scientific">Leclercia adecarboxylata</name>
    <dbReference type="NCBI Taxonomy" id="83655"/>
    <lineage>
        <taxon>Bacteria</taxon>
        <taxon>Pseudomonadati</taxon>
        <taxon>Pseudomonadota</taxon>
        <taxon>Gammaproteobacteria</taxon>
        <taxon>Enterobacterales</taxon>
        <taxon>Enterobacteriaceae</taxon>
        <taxon>Leclercia</taxon>
    </lineage>
</organism>
<gene>
    <name evidence="7" type="ORF">NCTC13032_01428</name>
</gene>
<dbReference type="Proteomes" id="UP000310719">
    <property type="component" value="Chromosome"/>
</dbReference>
<evidence type="ECO:0000313" key="8">
    <source>
        <dbReference type="Proteomes" id="UP000310719"/>
    </source>
</evidence>
<evidence type="ECO:0000256" key="3">
    <source>
        <dbReference type="ARBA" id="ARBA00022692"/>
    </source>
</evidence>
<keyword evidence="4 6" id="KW-1133">Transmembrane helix</keyword>
<keyword evidence="5 6" id="KW-0472">Membrane</keyword>
<proteinExistence type="inferred from homology"/>
<reference evidence="7 8" key="1">
    <citation type="submission" date="2019-05" db="EMBL/GenBank/DDBJ databases">
        <authorList>
            <consortium name="Pathogen Informatics"/>
        </authorList>
    </citation>
    <scope>NUCLEOTIDE SEQUENCE [LARGE SCALE GENOMIC DNA]</scope>
    <source>
        <strain evidence="7 8">NCTC13032</strain>
    </source>
</reference>
<evidence type="ECO:0000313" key="7">
    <source>
        <dbReference type="EMBL" id="VTP64352.1"/>
    </source>
</evidence>
<dbReference type="EMBL" id="LR590464">
    <property type="protein sequence ID" value="VTP64352.1"/>
    <property type="molecule type" value="Genomic_DNA"/>
</dbReference>
<comment type="subcellular location">
    <subcellularLocation>
        <location evidence="1">Membrane</location>
        <topology evidence="1">Multi-pass membrane protein</topology>
    </subcellularLocation>
</comment>
<evidence type="ECO:0000256" key="6">
    <source>
        <dbReference type="SAM" id="Phobius"/>
    </source>
</evidence>
<evidence type="ECO:0000256" key="5">
    <source>
        <dbReference type="ARBA" id="ARBA00023136"/>
    </source>
</evidence>
<dbReference type="AlphaFoldDB" id="A0A4U9HJL9"/>
<protein>
    <submittedName>
        <fullName evidence="7">Domain of uncharacterized function DUF20</fullName>
    </submittedName>
</protein>
<comment type="similarity">
    <text evidence="2">Belongs to the autoinducer-2 exporter (AI-2E) (TC 2.A.86) family.</text>
</comment>
<dbReference type="Pfam" id="PF01594">
    <property type="entry name" value="AI-2E_transport"/>
    <property type="match status" value="1"/>
</dbReference>
<keyword evidence="3 6" id="KW-0812">Transmembrane</keyword>
<feature type="transmembrane region" description="Helical" evidence="6">
    <location>
        <begin position="106"/>
        <end position="123"/>
    </location>
</feature>
<dbReference type="GO" id="GO:0016020">
    <property type="term" value="C:membrane"/>
    <property type="evidence" value="ECO:0007669"/>
    <property type="project" value="UniProtKB-SubCell"/>
</dbReference>
<accession>A0A4U9HJL9</accession>
<evidence type="ECO:0000256" key="4">
    <source>
        <dbReference type="ARBA" id="ARBA00022989"/>
    </source>
</evidence>
<name>A0A4U9HJL9_9ENTR</name>
<dbReference type="InterPro" id="IPR002549">
    <property type="entry name" value="AI-2E-like"/>
</dbReference>
<feature type="transmembrane region" description="Helical" evidence="6">
    <location>
        <begin position="72"/>
        <end position="94"/>
    </location>
</feature>